<sequence length="2373" mass="257133">MTSDVRVLVGGKNCSVVVSNNTVITCTSGVRLAGVYQVQLSVTGLGDALSNATFEVQLQVTGISETEGSFGGHQLIVISGSGFHPNNTSITLCGEPCNVVNESSQQISCLTPSKCNDLSNVDETCAVVLTVPGVNATEAPSSYTYRTNSTPTVTSLSPQMGEEGTVITMYGHGFRDGQNTVLIGDAVCTISSENSTILQCELGYSAASGSVGVVVTVGNLGKACTNPDVVFHYVHLWSSPRTWPDGAVPQDGDTVNIGPGQSVLLDTNTTVLKLLHLNGGELIFEQTDLELHAEAVLITGGGRLQIGTAELPFLHTAHIVLYGNTSLEGLPLYGAKAMVLREGAIGMFGMPVSPSWTRLNETALRGDTNMTLQEPVNWAPGSTVVVTATGDWDAMDQHEEVKVTEVSSDGSTLSFTPALRFTHTATGGELAGWTFGLSAMVFPITRNIVFRGHVEKERREQHDVCVVEEDSQHAGNTCFLERYRQTLGKREHGAQLVVHADNPSASQVNVHIQDVEFTNVGKGYSLGNHPITFSMCGDVSGSFVRSSVIRRSFNRGVGVQGTDNLSLKYNVLYDVKGNGFFTQDGDEKDNIFENNLAVMIKQSVSLQAEDLMPSGFLLRHPGNLLEGNVVVGSEHGGFWYNLPARTGGTARTNLVCPRKVPLATFQGNAAYSCHGAGLLISPSYRPNVGSNCGNSEDQLVTFGNFTASGCLRGIHMVSVGSVQVAQATVIGSGLTGIEYTKTEGDPSTDVPLIHDSVIVATRTAFNTGGPCTEVGIRAPQSKHMTLSDVTFVHFDTESCAALGGCAGCERFQAGDDIKVERLKFYNSPNRVAFRWESECWFEDLDRSLSGKKHAKVLPWTPILPTESCKVVPAFSKGSVSGAVCDKSVVLHRCDFYNVKPGWLSGTNMSVSTEAGTMTVRFMKNGLRFQNGWATTLPSRQIYTVEFQTDTLPFNLSYKANFHNFKDGDYLAIRQVLASQPDKVLINKRLAERSYELLTYAKHKNLQWHLVNNTLSYIVSGKEKKTPTDIQVSVEFYDCSEPTCGGTVYVSKRPRDAVFWSHDSSWRIGGSVRNGQTKVPQEGDDVDIPEGMWMVADVPLPRLGSLRIRGTLEIPIEHNNVINVSCIVIIGGRLVIGFEGEAVPRGRTITVALHGGCLLEDVLSSRAKRATGELEHLVGIAVYGELDLHGSPHLVTWTHLSSTFAAGNNKIRVRDEVDWQPGDEIVVTSTSYDPHQAETFSIRKVGKDRQTLYLDKPLQHTHLGETLSLSDGSRSYTMAAEVGLLSRNLRVKVTSSVDKPPVHLYVGQLTEGSKTYRGSARISDVEFSGLSGIGTNQGSFAMTFTGGSLIGQESASYVVNSSVHHIQYGGLHALESRALEIASNVFYWTVGPTILIEGRGSVVSKNLVCLSVVPNTTEQVRNWYGAIDVTKAGGVTLTGNTVAGSERIAFKTSGISCDSSSSDTMEGNVGHSSLHGYRIQAGNGKQGCTKISGFTGYKNFDYGISFHTESSVVVEDVTLVDNGVAVLPMVYGPSALSHETANKFITIKESLLVGSSPLFNCVTDRSVTGVTEETVVFRSPKSPTNGRVGILWPSFTSSATDIPEIAWHVPTSYPAINGVMYIHNVTLANFGYRCAQNNLDVAIMTNPSNADVMHPVVAEGVRMIDVEKDSRLFLHRGTRSDCRGSSLPFIRDMDGGITGGQSTVIPDVDYRLTRYDDHLLPESIKDFLSAQNLGLRSVAPFRGIVRKLGSQPNCFKKDAWQAYNCTGIDHSMLVIESLDPDTQTRHVGPVAILENGYLNLVDGPTKQASGDCDASTCACTNRISNFYTIVATGHPVQVFFSASNPQDLRLHLLNTKEARGILLQMYYDRLERLDVYVGGEYMTPTNGKLSGGQLYINTQEKADTFIPPLPPNKTGVNYFDRENQVFYVVVTGGQPVEVRTVPTVLIIMDVELEVVAVGDDEVRQKFADLLVVDVSRVRIISKTERNSRRRKRDLSGEVVTLHVEVADPPLPTIERYDVNAMTTAQTPSETTEESQAREVSVTWEELQAAAARVVNSYQKGTISEELGLEVLTLSIADAIPPPEKIEFNTTTNATTSASEDIGSSVIVNYPVPVSMEIYQGPPRDITVGRLPVQPILILLDINGERVTSVGHNSAPWNVTATAEGYTSSQDSPLQGAVTISFVDGWANYTDLRISEPSNGFRIVFEITYPPGASFSRRTEAISVANEEGETVNWMLWIIGGSSGGGFLLVILLVTIICVCKKKSARRVGSDVVVANWRKRPHGKGLKGKKFIDEDTPSSSMVGMSRDNGTEDNRVGTPIAKVPIVYDLKPRLGFRRNARRSAKKGGPCVKTPAEEVIEEAGEGEVEVDNSDLEFV</sequence>
<organism evidence="13 14">
    <name type="scientific">Branchiostoma lanceolatum</name>
    <name type="common">Common lancelet</name>
    <name type="synonym">Amphioxus lanceolatum</name>
    <dbReference type="NCBI Taxonomy" id="7740"/>
    <lineage>
        <taxon>Eukaryota</taxon>
        <taxon>Metazoa</taxon>
        <taxon>Chordata</taxon>
        <taxon>Cephalochordata</taxon>
        <taxon>Leptocardii</taxon>
        <taxon>Amphioxiformes</taxon>
        <taxon>Branchiostomatidae</taxon>
        <taxon>Branchiostoma</taxon>
    </lineage>
</organism>
<feature type="domain" description="G8" evidence="12">
    <location>
        <begin position="1063"/>
        <end position="1201"/>
    </location>
</feature>
<dbReference type="InterPro" id="IPR012334">
    <property type="entry name" value="Pectin_lyas_fold"/>
</dbReference>
<dbReference type="InterPro" id="IPR013783">
    <property type="entry name" value="Ig-like_fold"/>
</dbReference>
<dbReference type="Proteomes" id="UP000838412">
    <property type="component" value="Chromosome 5"/>
</dbReference>
<dbReference type="Gene3D" id="2.60.40.10">
    <property type="entry name" value="Immunoglobulins"/>
    <property type="match status" value="2"/>
</dbReference>
<evidence type="ECO:0000256" key="3">
    <source>
        <dbReference type="ARBA" id="ARBA00004316"/>
    </source>
</evidence>
<dbReference type="Pfam" id="PF24606">
    <property type="entry name" value="CEMIP_beta-hel"/>
    <property type="match status" value="1"/>
</dbReference>
<dbReference type="PANTHER" id="PTHR46769:SF2">
    <property type="entry name" value="FIBROCYSTIN-L ISOFORM 2 PRECURSOR-RELATED"/>
    <property type="match status" value="1"/>
</dbReference>
<keyword evidence="14" id="KW-1185">Reference proteome</keyword>
<keyword evidence="6" id="KW-0732">Signal</keyword>
<keyword evidence="9" id="KW-0325">Glycoprotein</keyword>
<keyword evidence="7 11" id="KW-1133">Transmembrane helix</keyword>
<dbReference type="InterPro" id="IPR055401">
    <property type="entry name" value="CEMIP_beta-hel_dom"/>
</dbReference>
<feature type="domain" description="G8" evidence="12">
    <location>
        <begin position="241"/>
        <end position="361"/>
    </location>
</feature>
<dbReference type="InterPro" id="IPR014756">
    <property type="entry name" value="Ig_E-set"/>
</dbReference>
<evidence type="ECO:0000313" key="13">
    <source>
        <dbReference type="EMBL" id="CAH1264805.1"/>
    </source>
</evidence>
<dbReference type="PANTHER" id="PTHR46769">
    <property type="entry name" value="POLYCYSTIC KIDNEY AND HEPATIC DISEASE 1 (AUTOSOMAL RECESSIVE)-LIKE 1"/>
    <property type="match status" value="1"/>
</dbReference>
<dbReference type="GO" id="GO:0042995">
    <property type="term" value="C:cell projection"/>
    <property type="evidence" value="ECO:0007669"/>
    <property type="project" value="UniProtKB-SubCell"/>
</dbReference>
<keyword evidence="5 11" id="KW-0812">Transmembrane</keyword>
<dbReference type="Gene3D" id="2.160.20.10">
    <property type="entry name" value="Single-stranded right-handed beta-helix, Pectin lyase-like"/>
    <property type="match status" value="2"/>
</dbReference>
<dbReference type="CDD" id="cd00603">
    <property type="entry name" value="IPT_PCSR"/>
    <property type="match status" value="1"/>
</dbReference>
<evidence type="ECO:0000256" key="4">
    <source>
        <dbReference type="ARBA" id="ARBA00022475"/>
    </source>
</evidence>
<dbReference type="Pfam" id="PF10162">
    <property type="entry name" value="G8"/>
    <property type="match status" value="2"/>
</dbReference>
<dbReference type="SMART" id="SM01225">
    <property type="entry name" value="G8"/>
    <property type="match status" value="2"/>
</dbReference>
<dbReference type="InterPro" id="IPR052387">
    <property type="entry name" value="Fibrocystin"/>
</dbReference>
<evidence type="ECO:0000256" key="11">
    <source>
        <dbReference type="SAM" id="Phobius"/>
    </source>
</evidence>
<gene>
    <name evidence="13" type="primary">PKHD1L1</name>
    <name evidence="13" type="ORF">BLAG_LOCUS19028</name>
</gene>
<accession>A0A8K0A180</accession>
<evidence type="ECO:0000256" key="2">
    <source>
        <dbReference type="ARBA" id="ARBA00004236"/>
    </source>
</evidence>
<dbReference type="SUPFAM" id="SSF81296">
    <property type="entry name" value="E set domains"/>
    <property type="match status" value="2"/>
</dbReference>
<evidence type="ECO:0000313" key="14">
    <source>
        <dbReference type="Proteomes" id="UP000838412"/>
    </source>
</evidence>
<evidence type="ECO:0000256" key="5">
    <source>
        <dbReference type="ARBA" id="ARBA00022692"/>
    </source>
</evidence>
<evidence type="ECO:0000256" key="9">
    <source>
        <dbReference type="ARBA" id="ARBA00023180"/>
    </source>
</evidence>
<dbReference type="InterPro" id="IPR011050">
    <property type="entry name" value="Pectin_lyase_fold/virulence"/>
</dbReference>
<evidence type="ECO:0000256" key="8">
    <source>
        <dbReference type="ARBA" id="ARBA00023136"/>
    </source>
</evidence>
<proteinExistence type="predicted"/>
<dbReference type="OrthoDB" id="9364693at2759"/>
<evidence type="ECO:0000256" key="10">
    <source>
        <dbReference type="ARBA" id="ARBA00023273"/>
    </source>
</evidence>
<name>A0A8K0A180_BRALA</name>
<feature type="transmembrane region" description="Helical" evidence="11">
    <location>
        <begin position="2232"/>
        <end position="2258"/>
    </location>
</feature>
<evidence type="ECO:0000259" key="12">
    <source>
        <dbReference type="PROSITE" id="PS51484"/>
    </source>
</evidence>
<dbReference type="GO" id="GO:0005886">
    <property type="term" value="C:plasma membrane"/>
    <property type="evidence" value="ECO:0007669"/>
    <property type="project" value="UniProtKB-SubCell"/>
</dbReference>
<keyword evidence="10" id="KW-0966">Cell projection</keyword>
<reference evidence="13" key="1">
    <citation type="submission" date="2022-01" db="EMBL/GenBank/DDBJ databases">
        <authorList>
            <person name="Braso-Vives M."/>
        </authorList>
    </citation>
    <scope>NUCLEOTIDE SEQUENCE</scope>
</reference>
<dbReference type="SMART" id="SM00710">
    <property type="entry name" value="PbH1"/>
    <property type="match status" value="10"/>
</dbReference>
<protein>
    <submittedName>
        <fullName evidence="13">PKHD1L1 protein</fullName>
    </submittedName>
</protein>
<dbReference type="PROSITE" id="PS51484">
    <property type="entry name" value="G8"/>
    <property type="match status" value="2"/>
</dbReference>
<dbReference type="InterPro" id="IPR002909">
    <property type="entry name" value="IPT_dom"/>
</dbReference>
<comment type="subcellular location">
    <subcellularLocation>
        <location evidence="2">Cell membrane</location>
    </subcellularLocation>
    <subcellularLocation>
        <location evidence="3">Cell projection</location>
    </subcellularLocation>
    <subcellularLocation>
        <location evidence="1">Membrane</location>
        <topology evidence="1">Single-pass membrane protein</topology>
    </subcellularLocation>
</comment>
<dbReference type="EMBL" id="OV696690">
    <property type="protein sequence ID" value="CAH1264805.1"/>
    <property type="molecule type" value="Genomic_DNA"/>
</dbReference>
<dbReference type="SUPFAM" id="SSF51126">
    <property type="entry name" value="Pectin lyase-like"/>
    <property type="match status" value="2"/>
</dbReference>
<dbReference type="SMART" id="SM00429">
    <property type="entry name" value="IPT"/>
    <property type="match status" value="2"/>
</dbReference>
<dbReference type="InterPro" id="IPR039448">
    <property type="entry name" value="Beta_helix"/>
</dbReference>
<dbReference type="Pfam" id="PF13229">
    <property type="entry name" value="Beta_helix"/>
    <property type="match status" value="1"/>
</dbReference>
<dbReference type="InterPro" id="IPR019316">
    <property type="entry name" value="G8_domain"/>
</dbReference>
<dbReference type="InterPro" id="IPR006626">
    <property type="entry name" value="PbH1"/>
</dbReference>
<dbReference type="Pfam" id="PF01833">
    <property type="entry name" value="TIG"/>
    <property type="match status" value="3"/>
</dbReference>
<evidence type="ECO:0000256" key="7">
    <source>
        <dbReference type="ARBA" id="ARBA00022989"/>
    </source>
</evidence>
<keyword evidence="4" id="KW-1003">Cell membrane</keyword>
<keyword evidence="8 11" id="KW-0472">Membrane</keyword>
<evidence type="ECO:0000256" key="6">
    <source>
        <dbReference type="ARBA" id="ARBA00022729"/>
    </source>
</evidence>
<evidence type="ECO:0000256" key="1">
    <source>
        <dbReference type="ARBA" id="ARBA00004167"/>
    </source>
</evidence>